<sequence length="247" mass="26769">MTLATTAARRRMVSPAHARALANYGPGWAIMWDDRHAQPVIVRAERGDDGSLLEICTYEDMFTLGGKCDPGEDTSTCPACTPGAPPDFYLIAAHMTDILGDYYHDRADIAACMPLTLPYTRALTQHGYQRHAQGNRHHRNENRPCDTFDQLYRSPDHHLVQLIITLPPADAATDAAPLAPPLTIEWTYLGHTGPDGTYPVTDIPADTPPADVAELIAAHVALHPPTTTPDGTNDTNTPDSADMPATA</sequence>
<protein>
    <submittedName>
        <fullName evidence="2">Uncharacterized protein</fullName>
    </submittedName>
</protein>
<dbReference type="Proteomes" id="UP000565579">
    <property type="component" value="Unassembled WGS sequence"/>
</dbReference>
<feature type="compositionally biased region" description="Low complexity" evidence="1">
    <location>
        <begin position="224"/>
        <end position="239"/>
    </location>
</feature>
<organism evidence="2 3">
    <name type="scientific">Nonomuraea rubra</name>
    <dbReference type="NCBI Taxonomy" id="46180"/>
    <lineage>
        <taxon>Bacteria</taxon>
        <taxon>Bacillati</taxon>
        <taxon>Actinomycetota</taxon>
        <taxon>Actinomycetes</taxon>
        <taxon>Streptosporangiales</taxon>
        <taxon>Streptosporangiaceae</taxon>
        <taxon>Nonomuraea</taxon>
    </lineage>
</organism>
<keyword evidence="3" id="KW-1185">Reference proteome</keyword>
<comment type="caution">
    <text evidence="2">The sequence shown here is derived from an EMBL/GenBank/DDBJ whole genome shotgun (WGS) entry which is preliminary data.</text>
</comment>
<dbReference type="RefSeq" id="WP_185101633.1">
    <property type="nucleotide sequence ID" value="NZ_JACHMI010000001.1"/>
</dbReference>
<feature type="region of interest" description="Disordered" evidence="1">
    <location>
        <begin position="223"/>
        <end position="247"/>
    </location>
</feature>
<name>A0A7X0TX76_9ACTN</name>
<evidence type="ECO:0000313" key="3">
    <source>
        <dbReference type="Proteomes" id="UP000565579"/>
    </source>
</evidence>
<accession>A0A7X0TX76</accession>
<evidence type="ECO:0000256" key="1">
    <source>
        <dbReference type="SAM" id="MobiDB-lite"/>
    </source>
</evidence>
<proteinExistence type="predicted"/>
<dbReference type="EMBL" id="JACHMI010000001">
    <property type="protein sequence ID" value="MBB6546899.1"/>
    <property type="molecule type" value="Genomic_DNA"/>
</dbReference>
<gene>
    <name evidence="2" type="ORF">HD593_001694</name>
</gene>
<evidence type="ECO:0000313" key="2">
    <source>
        <dbReference type="EMBL" id="MBB6546899.1"/>
    </source>
</evidence>
<dbReference type="AlphaFoldDB" id="A0A7X0TX76"/>
<reference evidence="2 3" key="1">
    <citation type="submission" date="2020-08" db="EMBL/GenBank/DDBJ databases">
        <title>Sequencing the genomes of 1000 actinobacteria strains.</title>
        <authorList>
            <person name="Klenk H.-P."/>
        </authorList>
    </citation>
    <scope>NUCLEOTIDE SEQUENCE [LARGE SCALE GENOMIC DNA]</scope>
    <source>
        <strain evidence="2 3">DSM 43768</strain>
    </source>
</reference>